<evidence type="ECO:0000256" key="3">
    <source>
        <dbReference type="ARBA" id="ARBA00023163"/>
    </source>
</evidence>
<keyword evidence="1" id="KW-0805">Transcription regulation</keyword>
<evidence type="ECO:0000256" key="2">
    <source>
        <dbReference type="ARBA" id="ARBA00023125"/>
    </source>
</evidence>
<accession>A0A9X7IQ15</accession>
<dbReference type="PROSITE" id="PS51078">
    <property type="entry name" value="ICLR_ED"/>
    <property type="match status" value="1"/>
</dbReference>
<dbReference type="PANTHER" id="PTHR30136:SF35">
    <property type="entry name" value="HTH-TYPE TRANSCRIPTIONAL REGULATOR RV1719"/>
    <property type="match status" value="1"/>
</dbReference>
<keyword evidence="2" id="KW-0238">DNA-binding</keyword>
<organism evidence="6 7">
    <name type="scientific">Mycolicibacter virginiensis</name>
    <dbReference type="NCBI Taxonomy" id="1795032"/>
    <lineage>
        <taxon>Bacteria</taxon>
        <taxon>Bacillati</taxon>
        <taxon>Actinomycetota</taxon>
        <taxon>Actinomycetes</taxon>
        <taxon>Mycobacteriales</taxon>
        <taxon>Mycobacteriaceae</taxon>
        <taxon>Mycolicibacter</taxon>
    </lineage>
</organism>
<dbReference type="GO" id="GO:0003700">
    <property type="term" value="F:DNA-binding transcription factor activity"/>
    <property type="evidence" value="ECO:0007669"/>
    <property type="project" value="TreeGrafter"/>
</dbReference>
<dbReference type="Proteomes" id="UP000237911">
    <property type="component" value="Unassembled WGS sequence"/>
</dbReference>
<dbReference type="InterPro" id="IPR029016">
    <property type="entry name" value="GAF-like_dom_sf"/>
</dbReference>
<comment type="caution">
    <text evidence="6">The sequence shown here is derived from an EMBL/GenBank/DDBJ whole genome shotgun (WGS) entry which is preliminary data.</text>
</comment>
<dbReference type="InterPro" id="IPR050707">
    <property type="entry name" value="HTH_MetabolicPath_Reg"/>
</dbReference>
<dbReference type="PANTHER" id="PTHR30136">
    <property type="entry name" value="HELIX-TURN-HELIX TRANSCRIPTIONAL REGULATOR, ICLR FAMILY"/>
    <property type="match status" value="1"/>
</dbReference>
<proteinExistence type="predicted"/>
<dbReference type="GO" id="GO:0045892">
    <property type="term" value="P:negative regulation of DNA-templated transcription"/>
    <property type="evidence" value="ECO:0007669"/>
    <property type="project" value="TreeGrafter"/>
</dbReference>
<protein>
    <recommendedName>
        <fullName evidence="8">IclR family transcriptional regulator</fullName>
    </recommendedName>
</protein>
<dbReference type="PROSITE" id="PS51077">
    <property type="entry name" value="HTH_ICLR"/>
    <property type="match status" value="1"/>
</dbReference>
<dbReference type="SUPFAM" id="SSF55781">
    <property type="entry name" value="GAF domain-like"/>
    <property type="match status" value="1"/>
</dbReference>
<evidence type="ECO:0000259" key="4">
    <source>
        <dbReference type="PROSITE" id="PS51077"/>
    </source>
</evidence>
<dbReference type="InterPro" id="IPR036388">
    <property type="entry name" value="WH-like_DNA-bd_sf"/>
</dbReference>
<dbReference type="RefSeq" id="WP_046285261.1">
    <property type="nucleotide sequence ID" value="NZ_CP092430.2"/>
</dbReference>
<dbReference type="GO" id="GO:0003677">
    <property type="term" value="F:DNA binding"/>
    <property type="evidence" value="ECO:0007669"/>
    <property type="project" value="UniProtKB-KW"/>
</dbReference>
<evidence type="ECO:0008006" key="8">
    <source>
        <dbReference type="Google" id="ProtNLM"/>
    </source>
</evidence>
<dbReference type="SUPFAM" id="SSF46785">
    <property type="entry name" value="Winged helix' DNA-binding domain"/>
    <property type="match status" value="1"/>
</dbReference>
<dbReference type="AlphaFoldDB" id="A0A9X7IQ15"/>
<evidence type="ECO:0000256" key="1">
    <source>
        <dbReference type="ARBA" id="ARBA00023015"/>
    </source>
</evidence>
<dbReference type="Gene3D" id="1.10.10.10">
    <property type="entry name" value="Winged helix-like DNA-binding domain superfamily/Winged helix DNA-binding domain"/>
    <property type="match status" value="1"/>
</dbReference>
<dbReference type="EMBL" id="PUEV01000015">
    <property type="protein sequence ID" value="PQM53382.1"/>
    <property type="molecule type" value="Genomic_DNA"/>
</dbReference>
<dbReference type="InterPro" id="IPR014757">
    <property type="entry name" value="Tscrpt_reg_IclR_C"/>
</dbReference>
<dbReference type="InterPro" id="IPR005471">
    <property type="entry name" value="Tscrpt_reg_IclR_N"/>
</dbReference>
<dbReference type="SMART" id="SM00346">
    <property type="entry name" value="HTH_ICLR"/>
    <property type="match status" value="1"/>
</dbReference>
<dbReference type="Gene3D" id="3.30.450.40">
    <property type="match status" value="1"/>
</dbReference>
<sequence length="297" mass="31657">MAQPDDGRDEVERVGSPPTDRVVAIVGLLADQQQPSSVASIASRLELNRATVTSILVALERAGWVLRQPDRRYLLGPGLMGVADAVRAQWPVSPERTHLMEQLAERAGCGTALALVGATEMSFLRVVGGQGQIPAAVGVGVRLPLVAPVAAAVIAHRDAHTQRTWLATAQMPARQRFSDLFEQAQRSGVVVFGMGQTDPAALDVLAEVAGMLAEHPRRAALRQRVFQLLTGLGGTPYTAEELASPDALSVSYLAAPVFDKGEAVYELQLGPLQAQVSASERDRFISEIRATAEQLSS</sequence>
<dbReference type="Pfam" id="PF09339">
    <property type="entry name" value="HTH_IclR"/>
    <property type="match status" value="1"/>
</dbReference>
<evidence type="ECO:0000313" key="7">
    <source>
        <dbReference type="Proteomes" id="UP000237911"/>
    </source>
</evidence>
<evidence type="ECO:0000259" key="5">
    <source>
        <dbReference type="PROSITE" id="PS51078"/>
    </source>
</evidence>
<reference evidence="6 7" key="1">
    <citation type="submission" date="2018-02" db="EMBL/GenBank/DDBJ databases">
        <title>Draft genome sequence of Mycobacterium virginiense isolated from mud of a swine farm in Japan.</title>
        <authorList>
            <person name="Ohya K."/>
        </authorList>
    </citation>
    <scope>NUCLEOTIDE SEQUENCE [LARGE SCALE GENOMIC DNA]</scope>
    <source>
        <strain evidence="6 7">GF75</strain>
    </source>
</reference>
<keyword evidence="3" id="KW-0804">Transcription</keyword>
<name>A0A9X7IQ15_9MYCO</name>
<feature type="domain" description="IclR-ED" evidence="5">
    <location>
        <begin position="78"/>
        <end position="297"/>
    </location>
</feature>
<keyword evidence="7" id="KW-1185">Reference proteome</keyword>
<gene>
    <name evidence="6" type="ORF">C5U48_04280</name>
</gene>
<feature type="domain" description="HTH iclR-type" evidence="4">
    <location>
        <begin position="16"/>
        <end position="77"/>
    </location>
</feature>
<evidence type="ECO:0000313" key="6">
    <source>
        <dbReference type="EMBL" id="PQM53382.1"/>
    </source>
</evidence>
<dbReference type="InterPro" id="IPR036390">
    <property type="entry name" value="WH_DNA-bd_sf"/>
</dbReference>